<evidence type="ECO:0000313" key="2">
    <source>
        <dbReference type="Proteomes" id="UP000316621"/>
    </source>
</evidence>
<dbReference type="EMBL" id="CM010723">
    <property type="protein sequence ID" value="RZC77278.1"/>
    <property type="molecule type" value="Genomic_DNA"/>
</dbReference>
<proteinExistence type="predicted"/>
<sequence>MENGRLQRSTRQWSSVSTLNACSKLGELMRSYLTEPEPEPDFCVRGIDMLLRHCHSSTGQLYSITCSSSLFFFRTEDVIFLRLPLNAKKVPGFV</sequence>
<dbReference type="Gramene" id="RZC77278">
    <property type="protein sequence ID" value="RZC77278"/>
    <property type="gene ID" value="C5167_001416"/>
</dbReference>
<gene>
    <name evidence="1" type="ORF">C5167_001416</name>
</gene>
<protein>
    <submittedName>
        <fullName evidence="1">Uncharacterized protein</fullName>
    </submittedName>
</protein>
<reference evidence="1 2" key="1">
    <citation type="journal article" date="2018" name="Science">
        <title>The opium poppy genome and morphinan production.</title>
        <authorList>
            <person name="Guo L."/>
            <person name="Winzer T."/>
            <person name="Yang X."/>
            <person name="Li Y."/>
            <person name="Ning Z."/>
            <person name="He Z."/>
            <person name="Teodor R."/>
            <person name="Lu Y."/>
            <person name="Bowser T.A."/>
            <person name="Graham I.A."/>
            <person name="Ye K."/>
        </authorList>
    </citation>
    <scope>NUCLEOTIDE SEQUENCE [LARGE SCALE GENOMIC DNA]</scope>
    <source>
        <strain evidence="2">cv. HN1</strain>
        <tissue evidence="1">Leaves</tissue>
    </source>
</reference>
<evidence type="ECO:0000313" key="1">
    <source>
        <dbReference type="EMBL" id="RZC77278.1"/>
    </source>
</evidence>
<organism evidence="1 2">
    <name type="scientific">Papaver somniferum</name>
    <name type="common">Opium poppy</name>
    <dbReference type="NCBI Taxonomy" id="3469"/>
    <lineage>
        <taxon>Eukaryota</taxon>
        <taxon>Viridiplantae</taxon>
        <taxon>Streptophyta</taxon>
        <taxon>Embryophyta</taxon>
        <taxon>Tracheophyta</taxon>
        <taxon>Spermatophyta</taxon>
        <taxon>Magnoliopsida</taxon>
        <taxon>Ranunculales</taxon>
        <taxon>Papaveraceae</taxon>
        <taxon>Papaveroideae</taxon>
        <taxon>Papaver</taxon>
    </lineage>
</organism>
<keyword evidence="2" id="KW-1185">Reference proteome</keyword>
<dbReference type="AlphaFoldDB" id="A0A4Y7KYM0"/>
<dbReference type="Proteomes" id="UP000316621">
    <property type="component" value="Chromosome 9"/>
</dbReference>
<name>A0A4Y7KYM0_PAPSO</name>
<accession>A0A4Y7KYM0</accession>